<dbReference type="SUPFAM" id="SSF52151">
    <property type="entry name" value="FabD/lysophospholipase-like"/>
    <property type="match status" value="1"/>
</dbReference>
<feature type="short sequence motif" description="GXSXG" evidence="1">
    <location>
        <begin position="110"/>
        <end position="114"/>
    </location>
</feature>
<keyword evidence="1" id="KW-0443">Lipid metabolism</keyword>
<gene>
    <name evidence="2" type="ORF">CIT37_26645</name>
</gene>
<dbReference type="PANTHER" id="PTHR14226:SF76">
    <property type="entry name" value="NTE FAMILY PROTEIN RSSA"/>
    <property type="match status" value="1"/>
</dbReference>
<dbReference type="PANTHER" id="PTHR14226">
    <property type="entry name" value="NEUROPATHY TARGET ESTERASE/SWISS CHEESE D.MELANOGASTER"/>
    <property type="match status" value="1"/>
</dbReference>
<feature type="short sequence motif" description="DGA/G" evidence="1">
    <location>
        <begin position="227"/>
        <end position="229"/>
    </location>
</feature>
<reference evidence="2 3" key="1">
    <citation type="journal article" date="2014" name="Int. J. Syst. Evol. Microbiol.">
        <title>Bradyrhizobium ottawaense sp. nov., a symbiotic nitrogen fixing bacterium from root nodules of soybeans in Canada.</title>
        <authorList>
            <person name="Yu X."/>
            <person name="Cloutier S."/>
            <person name="Tambong J.T."/>
            <person name="Bromfield E.S."/>
        </authorList>
    </citation>
    <scope>NUCLEOTIDE SEQUENCE [LARGE SCALE GENOMIC DNA]</scope>
    <source>
        <strain evidence="2 3">OO99</strain>
    </source>
</reference>
<protein>
    <submittedName>
        <fullName evidence="2">Phospholipase</fullName>
    </submittedName>
</protein>
<dbReference type="InterPro" id="IPR016035">
    <property type="entry name" value="Acyl_Trfase/lysoPLipase"/>
</dbReference>
<dbReference type="KEGG" id="bot:CIT37_26645"/>
<reference evidence="2 3" key="2">
    <citation type="journal article" date="2017" name="Syst. Appl. Microbiol.">
        <title>Soybeans inoculated with root zone soils of Canadian native legumes harbour diverse and novel Bradyrhizobium spp. that possess agricultural potential.</title>
        <authorList>
            <person name="Bromfield E.S.P."/>
            <person name="Cloutier S."/>
            <person name="Tambong J.T."/>
            <person name="Tran Thi T.V."/>
        </authorList>
    </citation>
    <scope>NUCLEOTIDE SEQUENCE [LARGE SCALE GENOMIC DNA]</scope>
    <source>
        <strain evidence="2 3">OO99</strain>
    </source>
</reference>
<keyword evidence="1" id="KW-0442">Lipid degradation</keyword>
<name>A0A2U8PD86_9BRAD</name>
<dbReference type="AlphaFoldDB" id="A0A2U8PD86"/>
<accession>A0A2U8PD86</accession>
<dbReference type="InterPro" id="IPR002641">
    <property type="entry name" value="PNPLA_dom"/>
</dbReference>
<dbReference type="PROSITE" id="PS51635">
    <property type="entry name" value="PNPLA"/>
    <property type="match status" value="1"/>
</dbReference>
<evidence type="ECO:0000313" key="2">
    <source>
        <dbReference type="EMBL" id="AWL95327.1"/>
    </source>
</evidence>
<dbReference type="Proteomes" id="UP000215703">
    <property type="component" value="Chromosome"/>
</dbReference>
<evidence type="ECO:0000313" key="3">
    <source>
        <dbReference type="Proteomes" id="UP000215703"/>
    </source>
</evidence>
<organism evidence="2 3">
    <name type="scientific">Bradyrhizobium ottawaense</name>
    <dbReference type="NCBI Taxonomy" id="931866"/>
    <lineage>
        <taxon>Bacteria</taxon>
        <taxon>Pseudomonadati</taxon>
        <taxon>Pseudomonadota</taxon>
        <taxon>Alphaproteobacteria</taxon>
        <taxon>Hyphomicrobiales</taxon>
        <taxon>Nitrobacteraceae</taxon>
        <taxon>Bradyrhizobium</taxon>
    </lineage>
</organism>
<feature type="active site" description="Proton acceptor" evidence="1">
    <location>
        <position position="227"/>
    </location>
</feature>
<dbReference type="Pfam" id="PF01734">
    <property type="entry name" value="Patatin"/>
    <property type="match status" value="1"/>
</dbReference>
<proteinExistence type="predicted"/>
<comment type="caution">
    <text evidence="1">Lacks conserved residue(s) required for the propagation of feature annotation.</text>
</comment>
<keyword evidence="1" id="KW-0378">Hydrolase</keyword>
<dbReference type="GO" id="GO:0016787">
    <property type="term" value="F:hydrolase activity"/>
    <property type="evidence" value="ECO:0007669"/>
    <property type="project" value="UniProtKB-UniRule"/>
</dbReference>
<evidence type="ECO:0000256" key="1">
    <source>
        <dbReference type="PROSITE-ProRule" id="PRU01161"/>
    </source>
</evidence>
<dbReference type="EMBL" id="CP029425">
    <property type="protein sequence ID" value="AWL95327.1"/>
    <property type="molecule type" value="Genomic_DNA"/>
</dbReference>
<dbReference type="GO" id="GO:0016042">
    <property type="term" value="P:lipid catabolic process"/>
    <property type="evidence" value="ECO:0007669"/>
    <property type="project" value="UniProtKB-UniRule"/>
</dbReference>
<sequence>MISPAAASPRHTAAPCFPNGINHAWPSLWCGGSPVPTLVSRAGPGRRVSVLDILKGRGGNGSNGEKIGLGPTRRPIIGLALGGGAARGFAHIGILRTLIANGIVPDVVVGTSIGAVVGGLHAAGRLETFEEWGRSLQGMRNILGYLDIRLNGSGLLGGEKLATRLENAVGQTLIEDLPIKFASVATEVRTGHEIWLTRGRVVDAMRASYALPGIFSPVLIGDRWLVDGALVNPVPVSAARALGAEIVIAANLSSDIFTHSTTIYSHGAPPTPVAPGAEEPTAKRRFPRLFSPERTMKREFFGGNGRPGISSVMVDAFNIMQDRITRARLAGDPPDLLITPRVGQFGWFDFHRSEDLIAHGTRAAERALESIQEAIHVLAPAPEGTAPKAGEQT</sequence>
<feature type="active site" description="Nucleophile" evidence="1">
    <location>
        <position position="112"/>
    </location>
</feature>
<dbReference type="InterPro" id="IPR050301">
    <property type="entry name" value="NTE"/>
</dbReference>
<dbReference type="Gene3D" id="3.40.1090.10">
    <property type="entry name" value="Cytosolic phospholipase A2 catalytic domain"/>
    <property type="match status" value="2"/>
</dbReference>